<dbReference type="Proteomes" id="UP000484164">
    <property type="component" value="Unassembled WGS sequence"/>
</dbReference>
<evidence type="ECO:0000313" key="2">
    <source>
        <dbReference type="Proteomes" id="UP000484164"/>
    </source>
</evidence>
<sequence>MKHFYLYLSVLLIASACTKVEVNQYEVDPVEVSDDHAEKSRRKSDLQLMSIMYSDVFGQSITQSELQTLSNTYNSFGDKQVIIDRLTWRFLNDVQADLPPQSEWTANPEGLVNTLFQRYLSRYPDEMERWYYVNWMSDNPDLEVKHLAYVLLTSDEYRYY</sequence>
<comment type="caution">
    <text evidence="1">The sequence shown here is derived from an EMBL/GenBank/DDBJ whole genome shotgun (WGS) entry which is preliminary data.</text>
</comment>
<dbReference type="OrthoDB" id="9839865at2"/>
<keyword evidence="2" id="KW-1185">Reference proteome</keyword>
<gene>
    <name evidence="1" type="ORF">F8C82_08255</name>
</gene>
<evidence type="ECO:0008006" key="3">
    <source>
        <dbReference type="Google" id="ProtNLM"/>
    </source>
</evidence>
<dbReference type="AlphaFoldDB" id="A0A6L3ZCV6"/>
<dbReference type="PROSITE" id="PS51257">
    <property type="entry name" value="PROKAR_LIPOPROTEIN"/>
    <property type="match status" value="1"/>
</dbReference>
<accession>A0A6L3ZCV6</accession>
<dbReference type="RefSeq" id="WP_151693115.1">
    <property type="nucleotide sequence ID" value="NZ_BMGX01000001.1"/>
</dbReference>
<proteinExistence type="predicted"/>
<reference evidence="1 2" key="1">
    <citation type="submission" date="2019-10" db="EMBL/GenBank/DDBJ databases">
        <title>Genome sequence of Phaeocystidibacter marisrubri JCM30614 (type strain).</title>
        <authorList>
            <person name="Bowman J.P."/>
        </authorList>
    </citation>
    <scope>NUCLEOTIDE SEQUENCE [LARGE SCALE GENOMIC DNA]</scope>
    <source>
        <strain evidence="1 2">JCM 30614</strain>
    </source>
</reference>
<organism evidence="1 2">
    <name type="scientific">Phaeocystidibacter marisrubri</name>
    <dbReference type="NCBI Taxonomy" id="1577780"/>
    <lineage>
        <taxon>Bacteria</taxon>
        <taxon>Pseudomonadati</taxon>
        <taxon>Bacteroidota</taxon>
        <taxon>Flavobacteriia</taxon>
        <taxon>Flavobacteriales</taxon>
        <taxon>Phaeocystidibacteraceae</taxon>
        <taxon>Phaeocystidibacter</taxon>
    </lineage>
</organism>
<protein>
    <recommendedName>
        <fullName evidence="3">DUF4214 domain-containing protein</fullName>
    </recommendedName>
</protein>
<evidence type="ECO:0000313" key="1">
    <source>
        <dbReference type="EMBL" id="KAB2815685.1"/>
    </source>
</evidence>
<name>A0A6L3ZCV6_9FLAO</name>
<dbReference type="EMBL" id="WBVQ01000002">
    <property type="protein sequence ID" value="KAB2815685.1"/>
    <property type="molecule type" value="Genomic_DNA"/>
</dbReference>